<evidence type="ECO:0008006" key="3">
    <source>
        <dbReference type="Google" id="ProtNLM"/>
    </source>
</evidence>
<proteinExistence type="predicted"/>
<accession>A0A853ID07</accession>
<dbReference type="RefSeq" id="WP_180569086.1">
    <property type="nucleotide sequence ID" value="NZ_JACCKB010000020.1"/>
</dbReference>
<comment type="caution">
    <text evidence="1">The sequence shown here is derived from an EMBL/GenBank/DDBJ whole genome shotgun (WGS) entry which is preliminary data.</text>
</comment>
<protein>
    <recommendedName>
        <fullName evidence="3">N-acetyltransferase domain-containing protein</fullName>
    </recommendedName>
</protein>
<evidence type="ECO:0000313" key="2">
    <source>
        <dbReference type="Proteomes" id="UP000569732"/>
    </source>
</evidence>
<sequence>MLGKQTIEKNLELVFSNHLPSSVHQHKVRIVSGVKLLPSTIALYKLYSTWPIYLREHWPNTQKEILPLLQHLRYQFLIKLNGNAVGYYATLPLYTDLSQNVLSNYGYSWALQASLERNVKQANTLCAIAAVLSPNFKGIGLSRVLVELLKNTAISFNYKRLIVPVRPTLKSSFPHEDMQTYINRQRDDGQAFDPWIRAHQTGGGIMRNICHHSICVITKKSRWENWLRHSLNEGDNIIPGGLAPLNISSSTQLGSYIEPNIWFDYSLSHY</sequence>
<keyword evidence="2" id="KW-1185">Reference proteome</keyword>
<dbReference type="Proteomes" id="UP000569732">
    <property type="component" value="Unassembled WGS sequence"/>
</dbReference>
<gene>
    <name evidence="1" type="ORF">H0A36_13680</name>
</gene>
<dbReference type="SUPFAM" id="SSF55729">
    <property type="entry name" value="Acyl-CoA N-acyltransferases (Nat)"/>
    <property type="match status" value="1"/>
</dbReference>
<organism evidence="1 2">
    <name type="scientific">Spartinivicinus marinus</name>
    <dbReference type="NCBI Taxonomy" id="2994442"/>
    <lineage>
        <taxon>Bacteria</taxon>
        <taxon>Pseudomonadati</taxon>
        <taxon>Pseudomonadota</taxon>
        <taxon>Gammaproteobacteria</taxon>
        <taxon>Oceanospirillales</taxon>
        <taxon>Zooshikellaceae</taxon>
        <taxon>Spartinivicinus</taxon>
    </lineage>
</organism>
<dbReference type="AlphaFoldDB" id="A0A853ID07"/>
<dbReference type="InterPro" id="IPR016181">
    <property type="entry name" value="Acyl_CoA_acyltransferase"/>
</dbReference>
<evidence type="ECO:0000313" key="1">
    <source>
        <dbReference type="EMBL" id="NYZ67065.1"/>
    </source>
</evidence>
<reference evidence="1 2" key="1">
    <citation type="submission" date="2020-07" db="EMBL/GenBank/DDBJ databases">
        <title>Endozoicomonas sp. nov., isolated from sediment.</title>
        <authorList>
            <person name="Gu T."/>
        </authorList>
    </citation>
    <scope>NUCLEOTIDE SEQUENCE [LARGE SCALE GENOMIC DNA]</scope>
    <source>
        <strain evidence="1 2">SM1973</strain>
    </source>
</reference>
<dbReference type="Gene3D" id="3.40.630.30">
    <property type="match status" value="1"/>
</dbReference>
<dbReference type="EMBL" id="JACCKB010000020">
    <property type="protein sequence ID" value="NYZ67065.1"/>
    <property type="molecule type" value="Genomic_DNA"/>
</dbReference>
<name>A0A853ID07_9GAMM</name>